<dbReference type="EMBL" id="ANJA01004698">
    <property type="protein sequence ID" value="ETO58845.1"/>
    <property type="molecule type" value="Genomic_DNA"/>
</dbReference>
<feature type="compositionally biased region" description="Acidic residues" evidence="1">
    <location>
        <begin position="187"/>
        <end position="200"/>
    </location>
</feature>
<dbReference type="Proteomes" id="UP000028582">
    <property type="component" value="Unassembled WGS sequence"/>
</dbReference>
<evidence type="ECO:0000313" key="3">
    <source>
        <dbReference type="Proteomes" id="UP000028582"/>
    </source>
</evidence>
<organism evidence="2 3">
    <name type="scientific">Phytophthora nicotianae P1976</name>
    <dbReference type="NCBI Taxonomy" id="1317066"/>
    <lineage>
        <taxon>Eukaryota</taxon>
        <taxon>Sar</taxon>
        <taxon>Stramenopiles</taxon>
        <taxon>Oomycota</taxon>
        <taxon>Peronosporomycetes</taxon>
        <taxon>Peronosporales</taxon>
        <taxon>Peronosporaceae</taxon>
        <taxon>Phytophthora</taxon>
    </lineage>
</organism>
<evidence type="ECO:0000313" key="2">
    <source>
        <dbReference type="EMBL" id="ETO58845.1"/>
    </source>
</evidence>
<sequence length="243" mass="27065">MDDNCRLGFFVGLLEGQAGYEVYFPVEHVVQHVEHAHINEDVVCKDRYSDGYTYTVAKWMSAVESGIDTDQSCDVVGDTEESDCAEMEIVNDLPPARAADPNDTELSDYEDLEEISPEKTPNIDVEEEPCEHDISIEEWSNMPMYAASPKQERKRAVARGADQIVSSQADESEEKAAPSPDLLAANDADELEEKAEDDSATTESKHEQEQEAVEEVGREEEPEREPDPASPPFCGAPWARNPR</sequence>
<feature type="compositionally biased region" description="Basic and acidic residues" evidence="1">
    <location>
        <begin position="203"/>
        <end position="227"/>
    </location>
</feature>
<accession>A0A080YWT4</accession>
<feature type="region of interest" description="Disordered" evidence="1">
    <location>
        <begin position="147"/>
        <end position="243"/>
    </location>
</feature>
<feature type="region of interest" description="Disordered" evidence="1">
    <location>
        <begin position="94"/>
        <end position="129"/>
    </location>
</feature>
<comment type="caution">
    <text evidence="2">The sequence shown here is derived from an EMBL/GenBank/DDBJ whole genome shotgun (WGS) entry which is preliminary data.</text>
</comment>
<protein>
    <submittedName>
        <fullName evidence="2">Uncharacterized protein</fullName>
    </submittedName>
</protein>
<reference evidence="2 3" key="1">
    <citation type="submission" date="2013-11" db="EMBL/GenBank/DDBJ databases">
        <title>The Genome Sequence of Phytophthora parasitica P1976.</title>
        <authorList>
            <consortium name="The Broad Institute Genomics Platform"/>
            <person name="Russ C."/>
            <person name="Tyler B."/>
            <person name="Panabieres F."/>
            <person name="Shan W."/>
            <person name="Tripathy S."/>
            <person name="Grunwald N."/>
            <person name="Machado M."/>
            <person name="Johnson C.S."/>
            <person name="Walker B."/>
            <person name="Young S."/>
            <person name="Zeng Q."/>
            <person name="Gargeya S."/>
            <person name="Fitzgerald M."/>
            <person name="Haas B."/>
            <person name="Abouelleil A."/>
            <person name="Allen A.W."/>
            <person name="Alvarado L."/>
            <person name="Arachchi H.M."/>
            <person name="Berlin A.M."/>
            <person name="Chapman S.B."/>
            <person name="Gainer-Dewar J."/>
            <person name="Goldberg J."/>
            <person name="Griggs A."/>
            <person name="Gujja S."/>
            <person name="Hansen M."/>
            <person name="Howarth C."/>
            <person name="Imamovic A."/>
            <person name="Ireland A."/>
            <person name="Larimer J."/>
            <person name="McCowan C."/>
            <person name="Murphy C."/>
            <person name="Pearson M."/>
            <person name="Poon T.W."/>
            <person name="Priest M."/>
            <person name="Roberts A."/>
            <person name="Saif S."/>
            <person name="Shea T."/>
            <person name="Sisk P."/>
            <person name="Sykes S."/>
            <person name="Wortman J."/>
            <person name="Nusbaum C."/>
            <person name="Birren B."/>
        </authorList>
    </citation>
    <scope>NUCLEOTIDE SEQUENCE [LARGE SCALE GENOMIC DNA]</scope>
    <source>
        <strain evidence="2 3">P1976</strain>
    </source>
</reference>
<feature type="compositionally biased region" description="Acidic residues" evidence="1">
    <location>
        <begin position="102"/>
        <end position="115"/>
    </location>
</feature>
<proteinExistence type="predicted"/>
<dbReference type="OrthoDB" id="118723at2759"/>
<evidence type="ECO:0000256" key="1">
    <source>
        <dbReference type="SAM" id="MobiDB-lite"/>
    </source>
</evidence>
<name>A0A080YWT4_PHYNI</name>
<gene>
    <name evidence="2" type="ORF">F444_22771</name>
</gene>
<dbReference type="AlphaFoldDB" id="A0A080YWT4"/>